<dbReference type="InterPro" id="IPR036397">
    <property type="entry name" value="RNaseH_sf"/>
</dbReference>
<proteinExistence type="predicted"/>
<dbReference type="EMBL" id="JAJSOF020000009">
    <property type="protein sequence ID" value="KAJ4445952.1"/>
    <property type="molecule type" value="Genomic_DNA"/>
</dbReference>
<dbReference type="Gene3D" id="3.30.420.10">
    <property type="entry name" value="Ribonuclease H-like superfamily/Ribonuclease H"/>
    <property type="match status" value="1"/>
</dbReference>
<sequence length="207" mass="24243">MTPLCTLLKSGSDVLVQTFTVLVYRPSFLGYGRFQNTDKIVVPNLGFQIAIEISYSFVFRDLRNPFHAVAYIDMLQNFLFPQMQQMEMELQIIFQQDGAPSHFANHVREELNHRFPDRWIGRNGPIPWKQILTCLFLFIAKCYYVLNNISFATPCYNIHVELTTLDCKCKYCKLSRKKAKIDRWIDRGGPTPWPARCPNLNSLHFWL</sequence>
<evidence type="ECO:0000313" key="2">
    <source>
        <dbReference type="Proteomes" id="UP001148838"/>
    </source>
</evidence>
<gene>
    <name evidence="1" type="ORF">ANN_12638</name>
</gene>
<protein>
    <submittedName>
        <fullName evidence="1">Uncharacterized protein</fullName>
    </submittedName>
</protein>
<keyword evidence="2" id="KW-1185">Reference proteome</keyword>
<dbReference type="PANTHER" id="PTHR47326:SF1">
    <property type="entry name" value="HTH PSQ-TYPE DOMAIN-CONTAINING PROTEIN"/>
    <property type="match status" value="1"/>
</dbReference>
<evidence type="ECO:0000313" key="1">
    <source>
        <dbReference type="EMBL" id="KAJ4445952.1"/>
    </source>
</evidence>
<name>A0ABQ8TJN3_PERAM</name>
<reference evidence="1 2" key="1">
    <citation type="journal article" date="2022" name="Allergy">
        <title>Genome assembly and annotation of Periplaneta americana reveal a comprehensive cockroach allergen profile.</title>
        <authorList>
            <person name="Wang L."/>
            <person name="Xiong Q."/>
            <person name="Saelim N."/>
            <person name="Wang L."/>
            <person name="Nong W."/>
            <person name="Wan A.T."/>
            <person name="Shi M."/>
            <person name="Liu X."/>
            <person name="Cao Q."/>
            <person name="Hui J.H.L."/>
            <person name="Sookrung N."/>
            <person name="Leung T.F."/>
            <person name="Tungtrongchitr A."/>
            <person name="Tsui S.K.W."/>
        </authorList>
    </citation>
    <scope>NUCLEOTIDE SEQUENCE [LARGE SCALE GENOMIC DNA]</scope>
    <source>
        <strain evidence="1">PWHHKU_190912</strain>
    </source>
</reference>
<dbReference type="Proteomes" id="UP001148838">
    <property type="component" value="Unassembled WGS sequence"/>
</dbReference>
<organism evidence="1 2">
    <name type="scientific">Periplaneta americana</name>
    <name type="common">American cockroach</name>
    <name type="synonym">Blatta americana</name>
    <dbReference type="NCBI Taxonomy" id="6978"/>
    <lineage>
        <taxon>Eukaryota</taxon>
        <taxon>Metazoa</taxon>
        <taxon>Ecdysozoa</taxon>
        <taxon>Arthropoda</taxon>
        <taxon>Hexapoda</taxon>
        <taxon>Insecta</taxon>
        <taxon>Pterygota</taxon>
        <taxon>Neoptera</taxon>
        <taxon>Polyneoptera</taxon>
        <taxon>Dictyoptera</taxon>
        <taxon>Blattodea</taxon>
        <taxon>Blattoidea</taxon>
        <taxon>Blattidae</taxon>
        <taxon>Blattinae</taxon>
        <taxon>Periplaneta</taxon>
    </lineage>
</organism>
<comment type="caution">
    <text evidence="1">The sequence shown here is derived from an EMBL/GenBank/DDBJ whole genome shotgun (WGS) entry which is preliminary data.</text>
</comment>
<accession>A0ABQ8TJN3</accession>
<dbReference type="PANTHER" id="PTHR47326">
    <property type="entry name" value="TRANSPOSABLE ELEMENT TC3 TRANSPOSASE-LIKE PROTEIN"/>
    <property type="match status" value="1"/>
</dbReference>